<sequence>MTVTENDSQDIEKFVEFRVSPKIVEEKVELRKQKTTLVGIHERKNVCIPTITKILKSELGDSYDEYLCVKRTPITTILKKKIVKLRKQFNSIRRISKRTDLTLAKVTTILLEELGEEYNKYYVLKNISEEIARIIIVLKNKGYKIDQISLKTGISTTKLNAFFKDNSLQVFKKIFKELNRKISNEIRKEIFSLYHKLRDHVRIYYRNTVRLLPVVIYIVFRINGLPIHSKEIINSSVHTQTQFRDCLFEVVKHCPEYVTRDRLKIVRKKISSVVTHFHFDFEFFQTSNSLLKKFWSNISNTTENILAGVISVLTMIKLDIHYVNYNKVCRFLNIEQSTIFYRVKNKILEPLNIEGFTGFKSSSELLLPLLTA</sequence>
<comment type="caution">
    <text evidence="1">The sequence shown here is derived from an EMBL/GenBank/DDBJ whole genome shotgun (WGS) entry which is preliminary data.</text>
</comment>
<gene>
    <name evidence="1" type="ORF">LCGC14_1886140</name>
</gene>
<evidence type="ECO:0000313" key="1">
    <source>
        <dbReference type="EMBL" id="KKL92295.1"/>
    </source>
</evidence>
<reference evidence="1" key="1">
    <citation type="journal article" date="2015" name="Nature">
        <title>Complex archaea that bridge the gap between prokaryotes and eukaryotes.</title>
        <authorList>
            <person name="Spang A."/>
            <person name="Saw J.H."/>
            <person name="Jorgensen S.L."/>
            <person name="Zaremba-Niedzwiedzka K."/>
            <person name="Martijn J."/>
            <person name="Lind A.E."/>
            <person name="van Eijk R."/>
            <person name="Schleper C."/>
            <person name="Guy L."/>
            <person name="Ettema T.J."/>
        </authorList>
    </citation>
    <scope>NUCLEOTIDE SEQUENCE</scope>
</reference>
<protein>
    <submittedName>
        <fullName evidence="1">Uncharacterized protein</fullName>
    </submittedName>
</protein>
<dbReference type="AlphaFoldDB" id="A0A0F9IET3"/>
<organism evidence="1">
    <name type="scientific">marine sediment metagenome</name>
    <dbReference type="NCBI Taxonomy" id="412755"/>
    <lineage>
        <taxon>unclassified sequences</taxon>
        <taxon>metagenomes</taxon>
        <taxon>ecological metagenomes</taxon>
    </lineage>
</organism>
<dbReference type="EMBL" id="LAZR01019504">
    <property type="protein sequence ID" value="KKL92295.1"/>
    <property type="molecule type" value="Genomic_DNA"/>
</dbReference>
<proteinExistence type="predicted"/>
<name>A0A0F9IET3_9ZZZZ</name>
<accession>A0A0F9IET3</accession>